<dbReference type="AlphaFoldDB" id="A0AAU8LV98"/>
<dbReference type="InterPro" id="IPR001188">
    <property type="entry name" value="Sperm_putr-bd"/>
</dbReference>
<dbReference type="InterPro" id="IPR006059">
    <property type="entry name" value="SBP"/>
</dbReference>
<dbReference type="SUPFAM" id="SSF53850">
    <property type="entry name" value="Periplasmic binding protein-like II"/>
    <property type="match status" value="1"/>
</dbReference>
<dbReference type="PRINTS" id="PR00909">
    <property type="entry name" value="SPERMDNBNDNG"/>
</dbReference>
<dbReference type="GO" id="GO:0015846">
    <property type="term" value="P:polyamine transport"/>
    <property type="evidence" value="ECO:0007669"/>
    <property type="project" value="InterPro"/>
</dbReference>
<evidence type="ECO:0000256" key="2">
    <source>
        <dbReference type="ARBA" id="ARBA00022448"/>
    </source>
</evidence>
<sequence>MNCNNKKYAWSKRLEQLYAKIKSFVTVWCTKERDVTPVFISPLNFIGCVVLAGCLLSAGCSSEDKGASSKRLLVYDWSACNLPQFYTKFTEKYLGSSPRFTYIGSDEEAYAKAVGGFTFDIIHPCSNFYHLYVESGLIQPLDTSRIERWDELVPSLKEAGKINGTQYIMPYDWGYESILVRTDKVKELPDSWADLWDPQYKGHVVLLGAADANHIIASLALGFDPWNTTPDQDEKIKQKLIELKPNVLSYWNDFEEIKQLIASGDAWLASSVWNDAYANLKAEGIPVEYIVPKEGRMGWGCGYAISSRTENLDLAYDYLNALLDPESHAAFGNMYAYGVSSKTALSLMDPEQVKIMQLDNMDIQSRTVFYRNWTEEQRKNITERWPQVQAAP</sequence>
<accession>A0AAU8LV98</accession>
<name>A0AAU8LV98_9BACT</name>
<evidence type="ECO:0000313" key="5">
    <source>
        <dbReference type="EMBL" id="XCN73002.1"/>
    </source>
</evidence>
<evidence type="ECO:0000256" key="4">
    <source>
        <dbReference type="ARBA" id="ARBA00022764"/>
    </source>
</evidence>
<organism evidence="5">
    <name type="scientific">Candidatus Electrothrix aestuarii</name>
    <dbReference type="NCBI Taxonomy" id="3062594"/>
    <lineage>
        <taxon>Bacteria</taxon>
        <taxon>Pseudomonadati</taxon>
        <taxon>Thermodesulfobacteriota</taxon>
        <taxon>Desulfobulbia</taxon>
        <taxon>Desulfobulbales</taxon>
        <taxon>Desulfobulbaceae</taxon>
        <taxon>Candidatus Electrothrix</taxon>
    </lineage>
</organism>
<dbReference type="Gene3D" id="3.40.190.10">
    <property type="entry name" value="Periplasmic binding protein-like II"/>
    <property type="match status" value="2"/>
</dbReference>
<dbReference type="GO" id="GO:0019808">
    <property type="term" value="F:polyamine binding"/>
    <property type="evidence" value="ECO:0007669"/>
    <property type="project" value="InterPro"/>
</dbReference>
<keyword evidence="2" id="KW-0813">Transport</keyword>
<evidence type="ECO:0000256" key="1">
    <source>
        <dbReference type="ARBA" id="ARBA00004418"/>
    </source>
</evidence>
<dbReference type="PANTHER" id="PTHR30222">
    <property type="entry name" value="SPERMIDINE/PUTRESCINE-BINDING PERIPLASMIC PROTEIN"/>
    <property type="match status" value="1"/>
</dbReference>
<protein>
    <submittedName>
        <fullName evidence="5">Extracellular solute-binding protein</fullName>
    </submittedName>
</protein>
<evidence type="ECO:0000256" key="3">
    <source>
        <dbReference type="ARBA" id="ARBA00022729"/>
    </source>
</evidence>
<keyword evidence="3" id="KW-0732">Signal</keyword>
<dbReference type="Pfam" id="PF13416">
    <property type="entry name" value="SBP_bac_8"/>
    <property type="match status" value="1"/>
</dbReference>
<keyword evidence="4" id="KW-0574">Periplasm</keyword>
<reference evidence="5" key="2">
    <citation type="submission" date="2024-06" db="EMBL/GenBank/DDBJ databases">
        <authorList>
            <person name="Plum-Jensen L.E."/>
            <person name="Schramm A."/>
            <person name="Marshall I.P.G."/>
        </authorList>
    </citation>
    <scope>NUCLEOTIDE SEQUENCE</scope>
    <source>
        <strain evidence="5">Rat1</strain>
    </source>
</reference>
<reference evidence="5" key="1">
    <citation type="journal article" date="2024" name="Syst. Appl. Microbiol.">
        <title>First single-strain enrichments of Electrothrix cable bacteria, description of E. aestuarii sp. nov. and E. rattekaaiensis sp. nov., and proposal of a cable bacteria taxonomy following the rules of the SeqCode.</title>
        <authorList>
            <person name="Plum-Jensen L.E."/>
            <person name="Schramm A."/>
            <person name="Marshall I.P.G."/>
        </authorList>
    </citation>
    <scope>NUCLEOTIDE SEQUENCE</scope>
    <source>
        <strain evidence="5">Rat1</strain>
    </source>
</reference>
<proteinExistence type="predicted"/>
<dbReference type="PANTHER" id="PTHR30222:SF17">
    <property type="entry name" value="SPERMIDINE_PUTRESCINE-BINDING PERIPLASMIC PROTEIN"/>
    <property type="match status" value="1"/>
</dbReference>
<dbReference type="GO" id="GO:0042597">
    <property type="term" value="C:periplasmic space"/>
    <property type="evidence" value="ECO:0007669"/>
    <property type="project" value="UniProtKB-SubCell"/>
</dbReference>
<comment type="subcellular location">
    <subcellularLocation>
        <location evidence="1">Periplasm</location>
    </subcellularLocation>
</comment>
<dbReference type="KEGG" id="eaj:Q3M24_22460"/>
<dbReference type="EMBL" id="CP159373">
    <property type="protein sequence ID" value="XCN73002.1"/>
    <property type="molecule type" value="Genomic_DNA"/>
</dbReference>
<gene>
    <name evidence="5" type="ORF">Q3M24_22460</name>
</gene>